<comment type="subcellular location">
    <subcellularLocation>
        <location evidence="2">Cell membrane</location>
        <topology evidence="2">Multi-pass membrane protein</topology>
    </subcellularLocation>
    <subcellularLocation>
        <location evidence="1">Membrane</location>
        <location evidence="1">Caveola</location>
        <topology evidence="1">Multi-pass membrane protein</topology>
    </subcellularLocation>
</comment>
<evidence type="ECO:0000256" key="14">
    <source>
        <dbReference type="SAM" id="Phobius"/>
    </source>
</evidence>
<dbReference type="Pfam" id="PF01130">
    <property type="entry name" value="CD36"/>
    <property type="match status" value="1"/>
</dbReference>
<keyword evidence="8" id="KW-1015">Disulfide bond</keyword>
<evidence type="ECO:0000256" key="4">
    <source>
        <dbReference type="ARBA" id="ARBA00022475"/>
    </source>
</evidence>
<proteinExistence type="inferred from homology"/>
<dbReference type="PANTHER" id="PTHR11923:SF110">
    <property type="entry name" value="SCAVENGER RECEPTOR CLASS B MEMBER 1"/>
    <property type="match status" value="1"/>
</dbReference>
<protein>
    <recommendedName>
        <fullName evidence="11">Scavenger receptor class B member 1</fullName>
    </recommendedName>
    <alternativeName>
        <fullName evidence="12">SR-BI</fullName>
    </alternativeName>
</protein>
<dbReference type="InterPro" id="IPR002159">
    <property type="entry name" value="CD36_fam"/>
</dbReference>
<evidence type="ECO:0000256" key="8">
    <source>
        <dbReference type="ARBA" id="ARBA00023157"/>
    </source>
</evidence>
<evidence type="ECO:0000256" key="2">
    <source>
        <dbReference type="ARBA" id="ARBA00004651"/>
    </source>
</evidence>
<keyword evidence="7 14" id="KW-0472">Membrane</keyword>
<evidence type="ECO:0000256" key="7">
    <source>
        <dbReference type="ARBA" id="ARBA00023136"/>
    </source>
</evidence>
<evidence type="ECO:0000256" key="1">
    <source>
        <dbReference type="ARBA" id="ARBA00004189"/>
    </source>
</evidence>
<evidence type="ECO:0000256" key="3">
    <source>
        <dbReference type="ARBA" id="ARBA00010532"/>
    </source>
</evidence>
<dbReference type="PANTHER" id="PTHR11923">
    <property type="entry name" value="SCAVENGER RECEPTOR CLASS B TYPE-1 SR-B1"/>
    <property type="match status" value="1"/>
</dbReference>
<keyword evidence="9" id="KW-0675">Receptor</keyword>
<name>A0AAN9TQD2_9HEMI</name>
<evidence type="ECO:0000256" key="5">
    <source>
        <dbReference type="ARBA" id="ARBA00022692"/>
    </source>
</evidence>
<feature type="region of interest" description="Disordered" evidence="13">
    <location>
        <begin position="482"/>
        <end position="503"/>
    </location>
</feature>
<comment type="caution">
    <text evidence="15">The sequence shown here is derived from an EMBL/GenBank/DDBJ whole genome shotgun (WGS) entry which is preliminary data.</text>
</comment>
<accession>A0AAN9TQD2</accession>
<feature type="transmembrane region" description="Helical" evidence="14">
    <location>
        <begin position="428"/>
        <end position="449"/>
    </location>
</feature>
<dbReference type="AlphaFoldDB" id="A0AAN9TQD2"/>
<evidence type="ECO:0000256" key="10">
    <source>
        <dbReference type="ARBA" id="ARBA00023180"/>
    </source>
</evidence>
<evidence type="ECO:0000256" key="6">
    <source>
        <dbReference type="ARBA" id="ARBA00022989"/>
    </source>
</evidence>
<dbReference type="GO" id="GO:0005737">
    <property type="term" value="C:cytoplasm"/>
    <property type="evidence" value="ECO:0007669"/>
    <property type="project" value="TreeGrafter"/>
</dbReference>
<keyword evidence="4" id="KW-1003">Cell membrane</keyword>
<dbReference type="Proteomes" id="UP001367676">
    <property type="component" value="Unassembled WGS sequence"/>
</dbReference>
<evidence type="ECO:0000313" key="15">
    <source>
        <dbReference type="EMBL" id="KAK7600880.1"/>
    </source>
</evidence>
<gene>
    <name evidence="15" type="ORF">V9T40_008321</name>
</gene>
<evidence type="ECO:0000256" key="13">
    <source>
        <dbReference type="SAM" id="MobiDB-lite"/>
    </source>
</evidence>
<evidence type="ECO:0000313" key="16">
    <source>
        <dbReference type="Proteomes" id="UP001367676"/>
    </source>
</evidence>
<dbReference type="PRINTS" id="PR01609">
    <property type="entry name" value="CD36FAMILY"/>
</dbReference>
<dbReference type="GO" id="GO:0005901">
    <property type="term" value="C:caveola"/>
    <property type="evidence" value="ECO:0007669"/>
    <property type="project" value="UniProtKB-SubCell"/>
</dbReference>
<keyword evidence="6 14" id="KW-1133">Transmembrane helix</keyword>
<keyword evidence="5 14" id="KW-0812">Transmembrane</keyword>
<sequence length="503" mass="56813">MDFRKHKLCLRLNKLPKWQIALVRGSQTFDMWRKPPVNPVMQVYIYNVTNADEFLNDGHKPILQELGPYVYVETWEKVNLRFNDNGTITFNQRKKFRFDPDRSAGSEDDMVIIPNIPMLSATSQSKHAARFLRLAMASIMDILKIKPFVEVSVGQLLWGYEDPLLKLAKDVVPKEQKLPYEEFGLMYGKNGTAADNVTVFTGADDITKFGLISRFNGKSQLPHWKTDFCNRIDGSDGSLFPPHMNHNTTLYLYDKDLCRLLPLKFEKEVLTHNDVRGYRFTPAENVFADVSINPENDCFCPSGPPCTPHGMFNVSLCQYDSPILLSFPHFYLGDDKVRTAVEGISPPDPNKHKFFLDVQPEMGVTLRVRGRLQINLAVSQVVDIKQVATFPDIIFPIMWFEDGITALPDNVTELLKLATEAPPVAKVALTYTFFIVGSILLIVSVFCLVRSSNRQEIMSLEGTAHYTANDEANKKKKAAMNGFSNGKTIDSKSNPAFVGDHTS</sequence>
<evidence type="ECO:0000256" key="12">
    <source>
        <dbReference type="ARBA" id="ARBA00042244"/>
    </source>
</evidence>
<keyword evidence="10" id="KW-0325">Glycoprotein</keyword>
<evidence type="ECO:0000256" key="9">
    <source>
        <dbReference type="ARBA" id="ARBA00023170"/>
    </source>
</evidence>
<organism evidence="15 16">
    <name type="scientific">Parthenolecanium corni</name>
    <dbReference type="NCBI Taxonomy" id="536013"/>
    <lineage>
        <taxon>Eukaryota</taxon>
        <taxon>Metazoa</taxon>
        <taxon>Ecdysozoa</taxon>
        <taxon>Arthropoda</taxon>
        <taxon>Hexapoda</taxon>
        <taxon>Insecta</taxon>
        <taxon>Pterygota</taxon>
        <taxon>Neoptera</taxon>
        <taxon>Paraneoptera</taxon>
        <taxon>Hemiptera</taxon>
        <taxon>Sternorrhyncha</taxon>
        <taxon>Coccoidea</taxon>
        <taxon>Coccidae</taxon>
        <taxon>Parthenolecanium</taxon>
    </lineage>
</organism>
<comment type="similarity">
    <text evidence="3">Belongs to the CD36 family.</text>
</comment>
<dbReference type="GO" id="GO:0005044">
    <property type="term" value="F:scavenger receptor activity"/>
    <property type="evidence" value="ECO:0007669"/>
    <property type="project" value="TreeGrafter"/>
</dbReference>
<keyword evidence="16" id="KW-1185">Reference proteome</keyword>
<evidence type="ECO:0000256" key="11">
    <source>
        <dbReference type="ARBA" id="ARBA00040821"/>
    </source>
</evidence>
<reference evidence="15 16" key="1">
    <citation type="submission" date="2024-03" db="EMBL/GenBank/DDBJ databases">
        <title>Adaptation during the transition from Ophiocordyceps entomopathogen to insect associate is accompanied by gene loss and intensified selection.</title>
        <authorList>
            <person name="Ward C.M."/>
            <person name="Onetto C.A."/>
            <person name="Borneman A.R."/>
        </authorList>
    </citation>
    <scope>NUCLEOTIDE SEQUENCE [LARGE SCALE GENOMIC DNA]</scope>
    <source>
        <strain evidence="15">AWRI1</strain>
        <tissue evidence="15">Single Adult Female</tissue>
    </source>
</reference>
<dbReference type="EMBL" id="JBBCAQ010000010">
    <property type="protein sequence ID" value="KAK7600880.1"/>
    <property type="molecule type" value="Genomic_DNA"/>
</dbReference>
<feature type="compositionally biased region" description="Polar residues" evidence="13">
    <location>
        <begin position="482"/>
        <end position="494"/>
    </location>
</feature>